<sequence length="140" mass="15744">MKTRITVYRCSQWGHKGTASPAERCISEPWRGATTIPSESMITTMSPRWKAGDDTSPSDWRAAHHHHSASALGRRHRPVLPAVRHHQRQRLQRHQGEGQRLRSSSSYYNGSTGSSPIYHNGAVRSSRLHRASSSISIIRV</sequence>
<dbReference type="AlphaFoldDB" id="A0AAW0N8T3"/>
<feature type="compositionally biased region" description="Basic residues" evidence="1">
    <location>
        <begin position="63"/>
        <end position="93"/>
    </location>
</feature>
<evidence type="ECO:0000256" key="1">
    <source>
        <dbReference type="SAM" id="MobiDB-lite"/>
    </source>
</evidence>
<feature type="compositionally biased region" description="Low complexity" evidence="1">
    <location>
        <begin position="101"/>
        <end position="115"/>
    </location>
</feature>
<protein>
    <submittedName>
        <fullName evidence="2">Uncharacterized protein</fullName>
    </submittedName>
</protein>
<feature type="region of interest" description="Disordered" evidence="1">
    <location>
        <begin position="41"/>
        <end position="121"/>
    </location>
</feature>
<reference evidence="3" key="1">
    <citation type="submission" date="2024-04" db="EMBL/GenBank/DDBJ databases">
        <title>Salinicola lusitanus LLJ914,a marine bacterium isolated from the Okinawa Trough.</title>
        <authorList>
            <person name="Li J."/>
        </authorList>
    </citation>
    <scope>NUCLEOTIDE SEQUENCE [LARGE SCALE GENOMIC DNA]</scope>
</reference>
<proteinExistence type="predicted"/>
<accession>A0AAW0N8T3</accession>
<gene>
    <name evidence="2" type="ORF">WMY93_022685</name>
</gene>
<keyword evidence="3" id="KW-1185">Reference proteome</keyword>
<comment type="caution">
    <text evidence="2">The sequence shown here is derived from an EMBL/GenBank/DDBJ whole genome shotgun (WGS) entry which is preliminary data.</text>
</comment>
<evidence type="ECO:0000313" key="3">
    <source>
        <dbReference type="Proteomes" id="UP001460270"/>
    </source>
</evidence>
<dbReference type="Proteomes" id="UP001460270">
    <property type="component" value="Unassembled WGS sequence"/>
</dbReference>
<organism evidence="2 3">
    <name type="scientific">Mugilogobius chulae</name>
    <name type="common">yellowstripe goby</name>
    <dbReference type="NCBI Taxonomy" id="88201"/>
    <lineage>
        <taxon>Eukaryota</taxon>
        <taxon>Metazoa</taxon>
        <taxon>Chordata</taxon>
        <taxon>Craniata</taxon>
        <taxon>Vertebrata</taxon>
        <taxon>Euteleostomi</taxon>
        <taxon>Actinopterygii</taxon>
        <taxon>Neopterygii</taxon>
        <taxon>Teleostei</taxon>
        <taxon>Neoteleostei</taxon>
        <taxon>Acanthomorphata</taxon>
        <taxon>Gobiaria</taxon>
        <taxon>Gobiiformes</taxon>
        <taxon>Gobioidei</taxon>
        <taxon>Gobiidae</taxon>
        <taxon>Gobionellinae</taxon>
        <taxon>Mugilogobius</taxon>
    </lineage>
</organism>
<dbReference type="EMBL" id="JBBPFD010000016">
    <property type="protein sequence ID" value="KAK7893533.1"/>
    <property type="molecule type" value="Genomic_DNA"/>
</dbReference>
<evidence type="ECO:0000313" key="2">
    <source>
        <dbReference type="EMBL" id="KAK7893533.1"/>
    </source>
</evidence>
<name>A0AAW0N8T3_9GOBI</name>